<evidence type="ECO:0000256" key="7">
    <source>
        <dbReference type="ARBA" id="ARBA00022723"/>
    </source>
</evidence>
<keyword evidence="17" id="KW-0732">Signal</keyword>
<dbReference type="AlphaFoldDB" id="A0A8W8KD78"/>
<accession>A0A8W8KD78</accession>
<dbReference type="GO" id="GO:0046872">
    <property type="term" value="F:metal ion binding"/>
    <property type="evidence" value="ECO:0007669"/>
    <property type="project" value="UniProtKB-KW"/>
</dbReference>
<evidence type="ECO:0000256" key="14">
    <source>
        <dbReference type="PIRSR" id="PIRSR601952-1"/>
    </source>
</evidence>
<feature type="binding site" evidence="15">
    <location>
        <position position="170"/>
    </location>
    <ligand>
        <name>Mg(2+)</name>
        <dbReference type="ChEBI" id="CHEBI:18420"/>
    </ligand>
</feature>
<dbReference type="SMART" id="SM00098">
    <property type="entry name" value="alkPPc"/>
    <property type="match status" value="1"/>
</dbReference>
<comment type="cofactor">
    <cofactor evidence="15">
        <name>Zn(2+)</name>
        <dbReference type="ChEBI" id="CHEBI:29105"/>
    </cofactor>
    <text evidence="15">Binds 2 Zn(2+) ions.</text>
</comment>
<dbReference type="SUPFAM" id="SSF53649">
    <property type="entry name" value="Alkaline phosphatase-like"/>
    <property type="match status" value="1"/>
</dbReference>
<feature type="binding site" evidence="15">
    <location>
        <position position="331"/>
    </location>
    <ligand>
        <name>Mg(2+)</name>
        <dbReference type="ChEBI" id="CHEBI:18420"/>
    </ligand>
</feature>
<keyword evidence="8" id="KW-0378">Hydrolase</keyword>
<keyword evidence="11" id="KW-0472">Membrane</keyword>
<feature type="binding site" evidence="15">
    <location>
        <position position="455"/>
    </location>
    <ligand>
        <name>Zn(2+)</name>
        <dbReference type="ChEBI" id="CHEBI:29105"/>
        <label>2</label>
    </ligand>
</feature>
<dbReference type="EC" id="3.1.3.1" evidence="3"/>
<evidence type="ECO:0000256" key="2">
    <source>
        <dbReference type="ARBA" id="ARBA00005984"/>
    </source>
</evidence>
<feature type="binding site" evidence="15">
    <location>
        <position position="172"/>
    </location>
    <ligand>
        <name>Mg(2+)</name>
        <dbReference type="ChEBI" id="CHEBI:18420"/>
    </ligand>
</feature>
<dbReference type="InterPro" id="IPR001952">
    <property type="entry name" value="Alkaline_phosphatase"/>
</dbReference>
<feature type="signal peptide" evidence="17">
    <location>
        <begin position="1"/>
        <end position="25"/>
    </location>
</feature>
<dbReference type="PANTHER" id="PTHR11596:SF5">
    <property type="entry name" value="ALKALINE PHOSPHATASE"/>
    <property type="match status" value="1"/>
</dbReference>
<evidence type="ECO:0000256" key="12">
    <source>
        <dbReference type="ARBA" id="ARBA00023180"/>
    </source>
</evidence>
<proteinExistence type="inferred from homology"/>
<evidence type="ECO:0000256" key="9">
    <source>
        <dbReference type="ARBA" id="ARBA00022833"/>
    </source>
</evidence>
<keyword evidence="12" id="KW-0325">Glycoprotein</keyword>
<comment type="cofactor">
    <cofactor evidence="15">
        <name>Mg(2+)</name>
        <dbReference type="ChEBI" id="CHEBI:18420"/>
    </cofactor>
    <text evidence="15">Binds 1 Mg(2+) ion.</text>
</comment>
<dbReference type="GO" id="GO:0005886">
    <property type="term" value="C:plasma membrane"/>
    <property type="evidence" value="ECO:0007669"/>
    <property type="project" value="UniProtKB-SubCell"/>
</dbReference>
<feature type="binding site" evidence="15">
    <location>
        <position position="59"/>
    </location>
    <ligand>
        <name>Zn(2+)</name>
        <dbReference type="ChEBI" id="CHEBI:29105"/>
        <label>2</label>
    </ligand>
</feature>
<keyword evidence="6" id="KW-0336">GPI-anchor</keyword>
<dbReference type="GO" id="GO:0098552">
    <property type="term" value="C:side of membrane"/>
    <property type="evidence" value="ECO:0007669"/>
    <property type="project" value="UniProtKB-KW"/>
</dbReference>
<evidence type="ECO:0000256" key="4">
    <source>
        <dbReference type="ARBA" id="ARBA00022475"/>
    </source>
</evidence>
<dbReference type="InterPro" id="IPR017850">
    <property type="entry name" value="Alkaline_phosphatase_core_sf"/>
</dbReference>
<dbReference type="EnsemblMetazoa" id="G22999.1">
    <property type="protein sequence ID" value="G22999.1:cds"/>
    <property type="gene ID" value="G22999"/>
</dbReference>
<keyword evidence="4" id="KW-1003">Cell membrane</keyword>
<evidence type="ECO:0000256" key="5">
    <source>
        <dbReference type="ARBA" id="ARBA00022553"/>
    </source>
</evidence>
<comment type="similarity">
    <text evidence="2 16">Belongs to the alkaline phosphatase family.</text>
</comment>
<evidence type="ECO:0000256" key="6">
    <source>
        <dbReference type="ARBA" id="ARBA00022622"/>
    </source>
</evidence>
<dbReference type="FunFam" id="3.40.720.10:FF:000008">
    <property type="entry name" value="Alkaline phosphatase"/>
    <property type="match status" value="1"/>
</dbReference>
<protein>
    <recommendedName>
        <fullName evidence="3">alkaline phosphatase</fullName>
        <ecNumber evidence="3">3.1.3.1</ecNumber>
    </recommendedName>
</protein>
<evidence type="ECO:0000256" key="1">
    <source>
        <dbReference type="ARBA" id="ARBA00004609"/>
    </source>
</evidence>
<keyword evidence="13" id="KW-0449">Lipoprotein</keyword>
<evidence type="ECO:0000256" key="8">
    <source>
        <dbReference type="ARBA" id="ARBA00022801"/>
    </source>
</evidence>
<dbReference type="PANTHER" id="PTHR11596">
    <property type="entry name" value="ALKALINE PHOSPHATASE"/>
    <property type="match status" value="1"/>
</dbReference>
<feature type="binding site" evidence="15">
    <location>
        <position position="59"/>
    </location>
    <ligand>
        <name>Mg(2+)</name>
        <dbReference type="ChEBI" id="CHEBI:18420"/>
    </ligand>
</feature>
<evidence type="ECO:0000256" key="11">
    <source>
        <dbReference type="ARBA" id="ARBA00023136"/>
    </source>
</evidence>
<feature type="binding site" evidence="15">
    <location>
        <position position="336"/>
    </location>
    <ligand>
        <name>Zn(2+)</name>
        <dbReference type="ChEBI" id="CHEBI:29105"/>
        <label>2</label>
    </ligand>
</feature>
<evidence type="ECO:0000313" key="18">
    <source>
        <dbReference type="EnsemblMetazoa" id="G22999.1:cds"/>
    </source>
</evidence>
<dbReference type="GO" id="GO:0004035">
    <property type="term" value="F:alkaline phosphatase activity"/>
    <property type="evidence" value="ECO:0007669"/>
    <property type="project" value="UniProtKB-EC"/>
</dbReference>
<keyword evidence="10 15" id="KW-0460">Magnesium</keyword>
<feature type="active site" description="Phosphoserine intermediate" evidence="14">
    <location>
        <position position="109"/>
    </location>
</feature>
<dbReference type="CDD" id="cd16012">
    <property type="entry name" value="ALP"/>
    <property type="match status" value="1"/>
</dbReference>
<evidence type="ECO:0000256" key="15">
    <source>
        <dbReference type="PIRSR" id="PIRSR601952-2"/>
    </source>
</evidence>
<evidence type="ECO:0000256" key="10">
    <source>
        <dbReference type="ARBA" id="ARBA00022842"/>
    </source>
</evidence>
<organism evidence="18 19">
    <name type="scientific">Magallana gigas</name>
    <name type="common">Pacific oyster</name>
    <name type="synonym">Crassostrea gigas</name>
    <dbReference type="NCBI Taxonomy" id="29159"/>
    <lineage>
        <taxon>Eukaryota</taxon>
        <taxon>Metazoa</taxon>
        <taxon>Spiralia</taxon>
        <taxon>Lophotrochozoa</taxon>
        <taxon>Mollusca</taxon>
        <taxon>Bivalvia</taxon>
        <taxon>Autobranchia</taxon>
        <taxon>Pteriomorphia</taxon>
        <taxon>Ostreida</taxon>
        <taxon>Ostreoidea</taxon>
        <taxon>Ostreidae</taxon>
        <taxon>Magallana</taxon>
    </lineage>
</organism>
<name>A0A8W8KD78_MAGGI</name>
<evidence type="ECO:0000256" key="13">
    <source>
        <dbReference type="ARBA" id="ARBA00023288"/>
    </source>
</evidence>
<reference evidence="18" key="1">
    <citation type="submission" date="2022-08" db="UniProtKB">
        <authorList>
            <consortium name="EnsemblMetazoa"/>
        </authorList>
    </citation>
    <scope>IDENTIFICATION</scope>
    <source>
        <strain evidence="18">05x7-T-G4-1.051#20</strain>
    </source>
</reference>
<dbReference type="PRINTS" id="PR00113">
    <property type="entry name" value="ALKPHPHTASE"/>
</dbReference>
<dbReference type="Proteomes" id="UP000005408">
    <property type="component" value="Unassembled WGS sequence"/>
</dbReference>
<evidence type="ECO:0000313" key="19">
    <source>
        <dbReference type="Proteomes" id="UP000005408"/>
    </source>
</evidence>
<comment type="subcellular location">
    <subcellularLocation>
        <location evidence="1">Cell membrane</location>
        <topology evidence="1">Lipid-anchor</topology>
        <topology evidence="1">GPI-anchor</topology>
    </subcellularLocation>
</comment>
<dbReference type="Pfam" id="PF00245">
    <property type="entry name" value="Alk_phosphatase"/>
    <property type="match status" value="1"/>
</dbReference>
<keyword evidence="5" id="KW-0597">Phosphoprotein</keyword>
<feature type="chain" id="PRO_5036501557" description="alkaline phosphatase" evidence="17">
    <location>
        <begin position="26"/>
        <end position="528"/>
    </location>
</feature>
<sequence length="528" mass="58502">MPPPKYWIILGLSLHIFFVDIEVKAQSPWGDIAQTELDEALRVTANTNVAKNVIVFLGDGMSISTVTASRILQGRLKAELGEGNYLAFEKFPNSGLIKTYCNDQTTPDSASTATAILCGVKTNARTLGVKDSAVLGNCTSQAGNEVDSILDWFHEDGRSTGIVTTARITHATPGAGYAHSADRDWEGDSEMEGVTGGCKDIAYQLVKENQHIQVVFGGGRYYFLPNTTNDPKHGDKNVKKQRRDGLDLTKEWQNDKNERNLRSSYVWTRQQLMDIDPQKTDYALGLFNDGHLSFELDKDSDSTEEPSLAEMTEKAIRILRKNPRGFFLLVEGARIDSAHTDNNAKRALYETLAFETAIRGALELVDASNTLVSVTADHSHSLLISGYASRHNSLFGYVDKVRAKYRPKDGVLWTTLLYGTGPGYDWGLRTNKTKQELESKDYIQAAASPRSSGTHDGQDVAVYARGPMSHLLTGVHEQHYINYVMTYAACVGRHKHKCMEESRLINSATVEKSVLTLYGAVFALRILY</sequence>
<feature type="binding site" evidence="15">
    <location>
        <position position="378"/>
    </location>
    <ligand>
        <name>Zn(2+)</name>
        <dbReference type="ChEBI" id="CHEBI:29105"/>
        <label>2</label>
    </ligand>
</feature>
<evidence type="ECO:0000256" key="16">
    <source>
        <dbReference type="RuleBase" id="RU003946"/>
    </source>
</evidence>
<evidence type="ECO:0000256" key="17">
    <source>
        <dbReference type="SAM" id="SignalP"/>
    </source>
</evidence>
<feature type="binding site" evidence="15">
    <location>
        <position position="377"/>
    </location>
    <ligand>
        <name>Zn(2+)</name>
        <dbReference type="ChEBI" id="CHEBI:29105"/>
        <label>2</label>
    </ligand>
</feature>
<dbReference type="Gene3D" id="3.40.720.10">
    <property type="entry name" value="Alkaline Phosphatase, subunit A"/>
    <property type="match status" value="1"/>
</dbReference>
<keyword evidence="9 15" id="KW-0862">Zinc</keyword>
<evidence type="ECO:0000256" key="3">
    <source>
        <dbReference type="ARBA" id="ARBA00012647"/>
    </source>
</evidence>
<keyword evidence="19" id="KW-1185">Reference proteome</keyword>
<keyword evidence="7 15" id="KW-0479">Metal-binding</keyword>